<feature type="signal peptide" evidence="2">
    <location>
        <begin position="1"/>
        <end position="28"/>
    </location>
</feature>
<gene>
    <name evidence="4" type="ORF">HNQ94_003457</name>
</gene>
<comment type="caution">
    <text evidence="4">The sequence shown here is derived from an EMBL/GenBank/DDBJ whole genome shotgun (WGS) entry which is preliminary data.</text>
</comment>
<dbReference type="EMBL" id="JACHGH010000014">
    <property type="protein sequence ID" value="MBB6454963.1"/>
    <property type="molecule type" value="Genomic_DNA"/>
</dbReference>
<dbReference type="InterPro" id="IPR001466">
    <property type="entry name" value="Beta-lactam-related"/>
</dbReference>
<feature type="chain" id="PRO_5032433156" evidence="2">
    <location>
        <begin position="29"/>
        <end position="508"/>
    </location>
</feature>
<keyword evidence="1" id="KW-0472">Membrane</keyword>
<evidence type="ECO:0000256" key="2">
    <source>
        <dbReference type="SAM" id="SignalP"/>
    </source>
</evidence>
<dbReference type="Proteomes" id="UP000581688">
    <property type="component" value="Unassembled WGS sequence"/>
</dbReference>
<feature type="transmembrane region" description="Helical" evidence="1">
    <location>
        <begin position="397"/>
        <end position="417"/>
    </location>
</feature>
<dbReference type="PANTHER" id="PTHR46825:SF9">
    <property type="entry name" value="BETA-LACTAMASE-RELATED DOMAIN-CONTAINING PROTEIN"/>
    <property type="match status" value="1"/>
</dbReference>
<proteinExistence type="predicted"/>
<reference evidence="4 5" key="1">
    <citation type="submission" date="2020-08" db="EMBL/GenBank/DDBJ databases">
        <title>Genomic Encyclopedia of Type Strains, Phase IV (KMG-IV): sequencing the most valuable type-strain genomes for metagenomic binning, comparative biology and taxonomic classification.</title>
        <authorList>
            <person name="Goeker M."/>
        </authorList>
    </citation>
    <scope>NUCLEOTIDE SEQUENCE [LARGE SCALE GENOMIC DNA]</scope>
    <source>
        <strain evidence="4 5">DSM 19612</strain>
    </source>
</reference>
<evidence type="ECO:0000313" key="4">
    <source>
        <dbReference type="EMBL" id="MBB6454963.1"/>
    </source>
</evidence>
<dbReference type="SUPFAM" id="SSF56601">
    <property type="entry name" value="beta-lactamase/transpeptidase-like"/>
    <property type="match status" value="1"/>
</dbReference>
<keyword evidence="5" id="KW-1185">Reference proteome</keyword>
<name>A0A841Q9I2_9BACI</name>
<dbReference type="RefSeq" id="WP_174497440.1">
    <property type="nucleotide sequence ID" value="NZ_CADDWK010000015.1"/>
</dbReference>
<accession>A0A841Q9I2</accession>
<feature type="transmembrane region" description="Helical" evidence="1">
    <location>
        <begin position="468"/>
        <end position="488"/>
    </location>
</feature>
<evidence type="ECO:0000256" key="1">
    <source>
        <dbReference type="SAM" id="Phobius"/>
    </source>
</evidence>
<keyword evidence="1" id="KW-1133">Transmembrane helix</keyword>
<keyword evidence="1" id="KW-0812">Transmembrane</keyword>
<dbReference type="Gene3D" id="3.40.710.10">
    <property type="entry name" value="DD-peptidase/beta-lactamase superfamily"/>
    <property type="match status" value="1"/>
</dbReference>
<feature type="transmembrane region" description="Helical" evidence="1">
    <location>
        <begin position="429"/>
        <end position="448"/>
    </location>
</feature>
<dbReference type="Pfam" id="PF00144">
    <property type="entry name" value="Beta-lactamase"/>
    <property type="match status" value="1"/>
</dbReference>
<evidence type="ECO:0000259" key="3">
    <source>
        <dbReference type="Pfam" id="PF00144"/>
    </source>
</evidence>
<dbReference type="InterPro" id="IPR050491">
    <property type="entry name" value="AmpC-like"/>
</dbReference>
<dbReference type="InterPro" id="IPR012338">
    <property type="entry name" value="Beta-lactam/transpept-like"/>
</dbReference>
<dbReference type="PANTHER" id="PTHR46825">
    <property type="entry name" value="D-ALANYL-D-ALANINE-CARBOXYPEPTIDASE/ENDOPEPTIDASE AMPH"/>
    <property type="match status" value="1"/>
</dbReference>
<sequence length="508" mass="57274">MKQKKGKMFLICMLFSLFFSHVSFPVQAEVNESTLKKIETYLKQQMEEQAIAGLSYAIVDEKGVIHSGAFGNADIEKKLTPQTPMRLASLSKSFTALAIMQLVEKGQIDLDAPVTTYIPWFSFKSTDLSKQISIRNLLNQTSGIPAEGEIILGTKLIDLSLEETVKLFKQIELKQHAGVKFEYTNLNYITLGLIVEYVTGEPLASYLQKNILHPLKMNESYVSVKNAEQNGLSKGYTSWFGFLLPTSTVMSDLPNFLASGYMVSSAEDMARYVKMHMNEGEVEGKQLLGKEGIKSLHTPIAEAKMYLNDEFFGHYAMGWWERTVHGTRVIGHSGDLFSAARTDMYILPEHDIGLVVLTNTNNGTFAPGNSHISTDGVINLLTGKLPTHDDTQTFKSYYLIFNVVSFILVLTLIFYLVRMIRKKPTRLKVWSFVGLLLQFILPTILLLFGPHLLHVPSWTFIYSIQTDLIASLIVLFITLIVIALIGLYKGFRSLRIFKRINFPHKKTL</sequence>
<protein>
    <submittedName>
        <fullName evidence="4">CubicO group peptidase (Beta-lactamase class C family)</fullName>
    </submittedName>
</protein>
<evidence type="ECO:0000313" key="5">
    <source>
        <dbReference type="Proteomes" id="UP000581688"/>
    </source>
</evidence>
<keyword evidence="2" id="KW-0732">Signal</keyword>
<organism evidence="4 5">
    <name type="scientific">Salirhabdus euzebyi</name>
    <dbReference type="NCBI Taxonomy" id="394506"/>
    <lineage>
        <taxon>Bacteria</taxon>
        <taxon>Bacillati</taxon>
        <taxon>Bacillota</taxon>
        <taxon>Bacilli</taxon>
        <taxon>Bacillales</taxon>
        <taxon>Bacillaceae</taxon>
        <taxon>Salirhabdus</taxon>
    </lineage>
</organism>
<feature type="domain" description="Beta-lactamase-related" evidence="3">
    <location>
        <begin position="39"/>
        <end position="363"/>
    </location>
</feature>
<dbReference type="AlphaFoldDB" id="A0A841Q9I2"/>